<dbReference type="EMBL" id="CAKLDM010000001">
    <property type="protein sequence ID" value="CAH0537692.1"/>
    <property type="molecule type" value="Genomic_DNA"/>
</dbReference>
<evidence type="ECO:0000313" key="3">
    <source>
        <dbReference type="EMBL" id="CAH0537692.1"/>
    </source>
</evidence>
<dbReference type="Proteomes" id="UP000838748">
    <property type="component" value="Unassembled WGS sequence"/>
</dbReference>
<accession>A0ABN8E328</accession>
<dbReference type="SUPFAM" id="SSF56529">
    <property type="entry name" value="FAH"/>
    <property type="match status" value="1"/>
</dbReference>
<keyword evidence="4" id="KW-1185">Reference proteome</keyword>
<name>A0ABN8E328_9VIBR</name>
<dbReference type="PANTHER" id="PTHR11820:SF7">
    <property type="entry name" value="ACYLPYRUVASE FAHD1, MITOCHONDRIAL"/>
    <property type="match status" value="1"/>
</dbReference>
<dbReference type="Pfam" id="PF01557">
    <property type="entry name" value="FAA_hydrolase"/>
    <property type="match status" value="1"/>
</dbReference>
<proteinExistence type="predicted"/>
<protein>
    <recommendedName>
        <fullName evidence="2">Fumarylacetoacetase-like C-terminal domain-containing protein</fullName>
    </recommendedName>
</protein>
<dbReference type="InterPro" id="IPR036663">
    <property type="entry name" value="Fumarylacetoacetase_C_sf"/>
</dbReference>
<sequence>MYSVRVGDEVISPSKVVCIGRNYLEHIQELNNAIPDDMVVFNKPSTSIAQQLYAAHDEPLHYEAEICFVVNDGSYTAVGVGLDLTKRKLQSALKGKGLPWERAKGFDNSAIFSRFVPIESVDVDDLQIELFINCVRVQLGHVKQMMYSPSAILDELKSYTTLIDGDIVMTGTPKGVGEVHKDDVFLCRLKSGEETVLEIEWHAQ</sequence>
<dbReference type="Gene3D" id="3.90.850.10">
    <property type="entry name" value="Fumarylacetoacetase-like, C-terminal domain"/>
    <property type="match status" value="1"/>
</dbReference>
<comment type="caution">
    <text evidence="3">The sequence shown here is derived from an EMBL/GenBank/DDBJ whole genome shotgun (WGS) entry which is preliminary data.</text>
</comment>
<evidence type="ECO:0000256" key="1">
    <source>
        <dbReference type="ARBA" id="ARBA00022723"/>
    </source>
</evidence>
<organism evidence="3 4">
    <name type="scientific">Vibrio marisflavi CECT 7928</name>
    <dbReference type="NCBI Taxonomy" id="634439"/>
    <lineage>
        <taxon>Bacteria</taxon>
        <taxon>Pseudomonadati</taxon>
        <taxon>Pseudomonadota</taxon>
        <taxon>Gammaproteobacteria</taxon>
        <taxon>Vibrionales</taxon>
        <taxon>Vibrionaceae</taxon>
        <taxon>Vibrio</taxon>
    </lineage>
</organism>
<reference evidence="3" key="1">
    <citation type="submission" date="2021-11" db="EMBL/GenBank/DDBJ databases">
        <authorList>
            <person name="Rodrigo-Torres L."/>
            <person name="Arahal R. D."/>
            <person name="Lucena T."/>
        </authorList>
    </citation>
    <scope>NUCLEOTIDE SEQUENCE</scope>
    <source>
        <strain evidence="3">CECT 7928</strain>
    </source>
</reference>
<dbReference type="RefSeq" id="WP_237360590.1">
    <property type="nucleotide sequence ID" value="NZ_CAKLDM010000001.1"/>
</dbReference>
<evidence type="ECO:0000313" key="4">
    <source>
        <dbReference type="Proteomes" id="UP000838748"/>
    </source>
</evidence>
<dbReference type="PANTHER" id="PTHR11820">
    <property type="entry name" value="ACYLPYRUVASE"/>
    <property type="match status" value="1"/>
</dbReference>
<evidence type="ECO:0000259" key="2">
    <source>
        <dbReference type="Pfam" id="PF01557"/>
    </source>
</evidence>
<dbReference type="InterPro" id="IPR011234">
    <property type="entry name" value="Fumarylacetoacetase-like_C"/>
</dbReference>
<feature type="domain" description="Fumarylacetoacetase-like C-terminal" evidence="2">
    <location>
        <begin position="15"/>
        <end position="200"/>
    </location>
</feature>
<keyword evidence="1" id="KW-0479">Metal-binding</keyword>
<gene>
    <name evidence="3" type="primary">ycgM</name>
    <name evidence="3" type="ORF">VMF7928_01244</name>
</gene>